<dbReference type="AlphaFoldDB" id="A0A0F9K366"/>
<evidence type="ECO:0000259" key="1">
    <source>
        <dbReference type="PROSITE" id="PS50819"/>
    </source>
</evidence>
<protein>
    <recommendedName>
        <fullName evidence="1">DOD-type homing endonuclease domain-containing protein</fullName>
    </recommendedName>
</protein>
<comment type="caution">
    <text evidence="2">The sequence shown here is derived from an EMBL/GenBank/DDBJ whole genome shotgun (WGS) entry which is preliminary data.</text>
</comment>
<organism evidence="2">
    <name type="scientific">marine sediment metagenome</name>
    <dbReference type="NCBI Taxonomy" id="412755"/>
    <lineage>
        <taxon>unclassified sequences</taxon>
        <taxon>metagenomes</taxon>
        <taxon>ecological metagenomes</taxon>
    </lineage>
</organism>
<dbReference type="PROSITE" id="PS50819">
    <property type="entry name" value="INTEIN_ENDONUCLEASE"/>
    <property type="match status" value="1"/>
</dbReference>
<dbReference type="EMBL" id="LAZR01008816">
    <property type="protein sequence ID" value="KKM76393.1"/>
    <property type="molecule type" value="Genomic_DNA"/>
</dbReference>
<sequence length="552" mass="64530">MELKSIIKLYCEIRTIQFSKKILKEDKKKLIQKRVENFDPRIFELFVIFKRFIGIHDNYSKNWMEQSIILEGKKTVKFLSRSLENIKKESVLNQILEENLSSVQKFKGILKKNLYKNTILSLKSKSAIINIIRKETLNEEDNNNLISILSILPTEDLISLLGYDFTKNKENITHVSYTTLELIEDVRKTLEAVLPTYIEIGGKNIKLLRKGRLSENKLGTIFGQTDYYIRDIVKPAVKNNPAYLIGLDKLDEFEFNIKALLAEKSMKTVQFFERYRRVNDPPISTKYKIFELNPQFIKDYFDTIDSIKKAYWLGYIYAEGWVSKKGKYGIVFGIECHVDDRILLDRFADTVGLSEGAVKSRNTRPNMVRVEIHNKDFANNLTRLGVVQKKSRKLTLPNLGSRELYLAFLMGLFDGDGTMGYTTLTSASKVLLEQIKDKFNLPYRVRPVLWKGERNDVYRISLGGALFNEMVANYEFSLTRKRTKFNVRRHEVHKQFEGLMSKEKLQELVWKKSINKIAMDYGVWRYNVASLCKKWGIKLPPSGYWNKKRFLR</sequence>
<name>A0A0F9K366_9ZZZZ</name>
<dbReference type="InterPro" id="IPR004042">
    <property type="entry name" value="Intein_endonuc_central"/>
</dbReference>
<evidence type="ECO:0000313" key="2">
    <source>
        <dbReference type="EMBL" id="KKM76393.1"/>
    </source>
</evidence>
<dbReference type="SUPFAM" id="SSF55608">
    <property type="entry name" value="Homing endonucleases"/>
    <property type="match status" value="1"/>
</dbReference>
<feature type="domain" description="DOD-type homing endonuclease" evidence="1">
    <location>
        <begin position="312"/>
        <end position="435"/>
    </location>
</feature>
<dbReference type="GO" id="GO:0004519">
    <property type="term" value="F:endonuclease activity"/>
    <property type="evidence" value="ECO:0007669"/>
    <property type="project" value="InterPro"/>
</dbReference>
<dbReference type="InterPro" id="IPR027434">
    <property type="entry name" value="Homing_endonucl"/>
</dbReference>
<dbReference type="Gene3D" id="3.10.28.10">
    <property type="entry name" value="Homing endonucleases"/>
    <property type="match status" value="1"/>
</dbReference>
<accession>A0A0F9K366</accession>
<proteinExistence type="predicted"/>
<gene>
    <name evidence="2" type="ORF">LCGC14_1380590</name>
</gene>
<reference evidence="2" key="1">
    <citation type="journal article" date="2015" name="Nature">
        <title>Complex archaea that bridge the gap between prokaryotes and eukaryotes.</title>
        <authorList>
            <person name="Spang A."/>
            <person name="Saw J.H."/>
            <person name="Jorgensen S.L."/>
            <person name="Zaremba-Niedzwiedzka K."/>
            <person name="Martijn J."/>
            <person name="Lind A.E."/>
            <person name="van Eijk R."/>
            <person name="Schleper C."/>
            <person name="Guy L."/>
            <person name="Ettema T.J."/>
        </authorList>
    </citation>
    <scope>NUCLEOTIDE SEQUENCE</scope>
</reference>